<name>A0A3E0H3N3_9GAMM</name>
<keyword evidence="2" id="KW-1185">Reference proteome</keyword>
<gene>
    <name evidence="1" type="ORF">DFR26_1544</name>
</gene>
<dbReference type="InterPro" id="IPR029058">
    <property type="entry name" value="AB_hydrolase_fold"/>
</dbReference>
<dbReference type="Pfam" id="PF05728">
    <property type="entry name" value="UPF0227"/>
    <property type="match status" value="1"/>
</dbReference>
<dbReference type="Gene3D" id="3.40.50.1820">
    <property type="entry name" value="alpha/beta hydrolase"/>
    <property type="match status" value="1"/>
</dbReference>
<dbReference type="AlphaFoldDB" id="A0A3E0H3N3"/>
<evidence type="ECO:0000313" key="1">
    <source>
        <dbReference type="EMBL" id="REH37761.1"/>
    </source>
</evidence>
<sequence length="188" mass="20350">MHELGTVIFLHGLESGPDGLKIQKMRATAEALGWHTLAPDGRFSRDPRARAEAVLAAWPSQAQRVYMVGSSLGGFVAAWIAATRAEPINEAQPVSHYADTLCGLLLLCPAFDLPGYPLDRPKQALAGEQIVLIHGRHDRVVPLSHSQRAAHAWGAELIEVDDDHSLHNSIDSICEVLAQRLACAATNK</sequence>
<comment type="caution">
    <text evidence="1">The sequence shown here is derived from an EMBL/GenBank/DDBJ whole genome shotgun (WGS) entry which is preliminary data.</text>
</comment>
<dbReference type="EMBL" id="QUNR01000003">
    <property type="protein sequence ID" value="REH37761.1"/>
    <property type="molecule type" value="Genomic_DNA"/>
</dbReference>
<dbReference type="RefSeq" id="WP_116208372.1">
    <property type="nucleotide sequence ID" value="NZ_QUNR01000003.1"/>
</dbReference>
<evidence type="ECO:0000313" key="2">
    <source>
        <dbReference type="Proteomes" id="UP000256774"/>
    </source>
</evidence>
<dbReference type="Proteomes" id="UP000256774">
    <property type="component" value="Unassembled WGS sequence"/>
</dbReference>
<reference evidence="1 2" key="1">
    <citation type="submission" date="2018-08" db="EMBL/GenBank/DDBJ databases">
        <title>Genomic Encyclopedia of Type Strains, Phase IV (KMG-IV): sequencing the most valuable type-strain genomes for metagenomic binning, comparative biology and taxonomic classification.</title>
        <authorList>
            <person name="Goeker M."/>
        </authorList>
    </citation>
    <scope>NUCLEOTIDE SEQUENCE [LARGE SCALE GENOMIC DNA]</scope>
    <source>
        <strain evidence="1 2">DSM 26022</strain>
    </source>
</reference>
<protein>
    <submittedName>
        <fullName evidence="1">Uncharacterized protein UPF0227</fullName>
    </submittedName>
</protein>
<proteinExistence type="predicted"/>
<accession>A0A3E0H3N3</accession>
<organism evidence="1 2">
    <name type="scientific">Paraperlucidibaca baekdonensis</name>
    <dbReference type="NCBI Taxonomy" id="748120"/>
    <lineage>
        <taxon>Bacteria</taxon>
        <taxon>Pseudomonadati</taxon>
        <taxon>Pseudomonadota</taxon>
        <taxon>Gammaproteobacteria</taxon>
        <taxon>Moraxellales</taxon>
        <taxon>Moraxellaceae</taxon>
        <taxon>Paraperlucidibaca</taxon>
    </lineage>
</organism>
<dbReference type="SUPFAM" id="SSF53474">
    <property type="entry name" value="alpha/beta-Hydrolases"/>
    <property type="match status" value="1"/>
</dbReference>
<dbReference type="OrthoDB" id="264572at2"/>
<dbReference type="InterPro" id="IPR008886">
    <property type="entry name" value="UPF0227/Esterase_YqiA"/>
</dbReference>